<evidence type="ECO:0000313" key="2">
    <source>
        <dbReference type="EMBL" id="AEV71017.1"/>
    </source>
</evidence>
<evidence type="ECO:0000256" key="1">
    <source>
        <dbReference type="SAM" id="Phobius"/>
    </source>
</evidence>
<sequence>MGVLPAVRKVLAFEMTIAEWIGTAAMIAVPYLLIGMVWTAVAGDQFGGQGAARILTILGSVLSWPVLLVSAVCTI</sequence>
<dbReference type="PATRIC" id="fig|710685.3.peg.382"/>
<feature type="transmembrane region" description="Helical" evidence="1">
    <location>
        <begin position="20"/>
        <end position="42"/>
    </location>
</feature>
<organism evidence="2 3">
    <name type="scientific">Mycolicibacterium rhodesiae (strain NBB3)</name>
    <name type="common">Mycobacterium rhodesiae</name>
    <dbReference type="NCBI Taxonomy" id="710685"/>
    <lineage>
        <taxon>Bacteria</taxon>
        <taxon>Bacillati</taxon>
        <taxon>Actinomycetota</taxon>
        <taxon>Actinomycetes</taxon>
        <taxon>Mycobacteriales</taxon>
        <taxon>Mycobacteriaceae</taxon>
        <taxon>Mycolicibacterium</taxon>
    </lineage>
</organism>
<keyword evidence="3" id="KW-1185">Reference proteome</keyword>
<dbReference type="HOGENOM" id="CLU_176964_0_0_11"/>
<gene>
    <name evidence="2" type="ordered locus">MycrhN_0377</name>
</gene>
<name>G8RJZ2_MYCRN</name>
<reference evidence="2 3" key="1">
    <citation type="submission" date="2011-12" db="EMBL/GenBank/DDBJ databases">
        <title>Complete sequence of Mycobacterium rhodesiae NBB3.</title>
        <authorList>
            <consortium name="US DOE Joint Genome Institute"/>
            <person name="Lucas S."/>
            <person name="Han J."/>
            <person name="Lapidus A."/>
            <person name="Cheng J.-F."/>
            <person name="Goodwin L."/>
            <person name="Pitluck S."/>
            <person name="Peters L."/>
            <person name="Mikhailova N."/>
            <person name="Gu W."/>
            <person name="Detter J.C."/>
            <person name="Han C."/>
            <person name="Tapia R."/>
            <person name="Land M."/>
            <person name="Hauser L."/>
            <person name="Kyrpides N."/>
            <person name="Ivanova N."/>
            <person name="Pagani I."/>
            <person name="Mattes T."/>
            <person name="Holmes A."/>
            <person name="Rutledge P."/>
            <person name="Paulsen I."/>
            <person name="Coleman N."/>
            <person name="Woyke T."/>
        </authorList>
    </citation>
    <scope>NUCLEOTIDE SEQUENCE [LARGE SCALE GENOMIC DNA]</scope>
    <source>
        <strain evidence="2 3">NBB3</strain>
    </source>
</reference>
<dbReference type="KEGG" id="mrh:MycrhN_0377"/>
<protein>
    <submittedName>
        <fullName evidence="2">Uncharacterized protein</fullName>
    </submittedName>
</protein>
<dbReference type="Proteomes" id="UP000005442">
    <property type="component" value="Chromosome"/>
</dbReference>
<dbReference type="STRING" id="710685.MycrhN_0377"/>
<proteinExistence type="predicted"/>
<dbReference type="eggNOG" id="ENOG502ZQTA">
    <property type="taxonomic scope" value="Bacteria"/>
</dbReference>
<evidence type="ECO:0000313" key="3">
    <source>
        <dbReference type="Proteomes" id="UP000005442"/>
    </source>
</evidence>
<keyword evidence="1" id="KW-0472">Membrane</keyword>
<keyword evidence="1" id="KW-1133">Transmembrane helix</keyword>
<dbReference type="RefSeq" id="WP_014208837.1">
    <property type="nucleotide sequence ID" value="NC_016604.1"/>
</dbReference>
<accession>G8RJZ2</accession>
<dbReference type="EMBL" id="CP003169">
    <property type="protein sequence ID" value="AEV71017.1"/>
    <property type="molecule type" value="Genomic_DNA"/>
</dbReference>
<feature type="transmembrane region" description="Helical" evidence="1">
    <location>
        <begin position="54"/>
        <end position="72"/>
    </location>
</feature>
<dbReference type="OrthoDB" id="4567248at2"/>
<dbReference type="AlphaFoldDB" id="G8RJZ2"/>
<keyword evidence="1" id="KW-0812">Transmembrane</keyword>